<feature type="compositionally biased region" description="Low complexity" evidence="12">
    <location>
        <begin position="323"/>
        <end position="357"/>
    </location>
</feature>
<evidence type="ECO:0000313" key="13">
    <source>
        <dbReference type="EMBL" id="KAF6045605.1"/>
    </source>
</evidence>
<evidence type="ECO:0000256" key="11">
    <source>
        <dbReference type="RuleBase" id="RU362142"/>
    </source>
</evidence>
<comment type="caution">
    <text evidence="13">The sequence shown here is derived from an EMBL/GenBank/DDBJ whole genome shotgun (WGS) entry which is preliminary data.</text>
</comment>
<sequence length="475" mass="53323">MSSSPSKPSPQKSAPSTTLSSSSRVIDSLQSTIDKLTDEITTLKQSNQETTKKNQILSQRNESFVDQVANLKHENEMLNAMLKRKDRRIADLEDQHNELSSSIESINFSNKQMKMRCENLATNNDKTMAEYESLKISYDALVTSCNEYKQHYKKEIETISANFEEYKSSNMVKWSELQKSITSNDKDIDTLLDSLGNKKKSMDNIYVHKNTKILQILTTLANLVKTHGQESKQILGDCSETIDYLLNKYPDLSEKLTKHEQVESIDINSILTESRETLNNVSFDDEEVTLIQSPDLENGPAANNNTSLTKSASIRRKSRKNGANSNNSSAASSPNLPQSAQHSQHNQHNQHNQHSQHIPSSRNDTHSNATSHHQTTYQHPHSHSRSQSQSQSQSQSESRKPVVNNNLININKPRNKNGIKGSGDAPTSNGDRNTSIGNTEKSTRRRSGFYGNPNKVSNGSSHKHKRNSQIIDHTV</sequence>
<evidence type="ECO:0000256" key="5">
    <source>
        <dbReference type="ARBA" id="ARBA00022816"/>
    </source>
</evidence>
<comment type="similarity">
    <text evidence="2 11">Belongs to the SHE3 family.</text>
</comment>
<evidence type="ECO:0000256" key="1">
    <source>
        <dbReference type="ARBA" id="ARBA00004406"/>
    </source>
</evidence>
<evidence type="ECO:0000256" key="9">
    <source>
        <dbReference type="ARBA" id="ARBA00023136"/>
    </source>
</evidence>
<dbReference type="Proteomes" id="UP000590412">
    <property type="component" value="Unassembled WGS sequence"/>
</dbReference>
<accession>A0A8X7NK87</accession>
<dbReference type="GO" id="GO:0005789">
    <property type="term" value="C:endoplasmic reticulum membrane"/>
    <property type="evidence" value="ECO:0007669"/>
    <property type="project" value="UniProtKB-SubCell"/>
</dbReference>
<keyword evidence="8" id="KW-0175">Coiled coil</keyword>
<dbReference type="GO" id="GO:0048309">
    <property type="term" value="P:endoplasmic reticulum inheritance"/>
    <property type="evidence" value="ECO:0007669"/>
    <property type="project" value="InterPro"/>
</dbReference>
<keyword evidence="5 11" id="KW-0509">mRNA transport</keyword>
<dbReference type="AlphaFoldDB" id="A0A8X7NK87"/>
<reference evidence="13" key="1">
    <citation type="submission" date="2020-03" db="EMBL/GenBank/DDBJ databases">
        <title>FDA dAtabase for Regulatory Grade micrObial Sequences (FDA-ARGOS): Supporting development and validation of Infectious Disease Dx tests.</title>
        <authorList>
            <person name="Campos J."/>
            <person name="Goldberg B."/>
            <person name="Tallon L."/>
            <person name="Sadzewicz L."/>
            <person name="Vavikolanu K."/>
            <person name="Mehta A."/>
            <person name="Aluvathingal J."/>
            <person name="Nadendla S."/>
            <person name="Nandy P."/>
            <person name="Geyer C."/>
            <person name="Yan Y."/>
            <person name="Sichtig H."/>
        </authorList>
    </citation>
    <scope>NUCLEOTIDE SEQUENCE [LARGE SCALE GENOMIC DNA]</scope>
    <source>
        <strain evidence="13">FDAARGOS_652</strain>
    </source>
</reference>
<organism evidence="13 14">
    <name type="scientific">Candida parapsilosis</name>
    <name type="common">Yeast</name>
    <dbReference type="NCBI Taxonomy" id="5480"/>
    <lineage>
        <taxon>Eukaryota</taxon>
        <taxon>Fungi</taxon>
        <taxon>Dikarya</taxon>
        <taxon>Ascomycota</taxon>
        <taxon>Saccharomycotina</taxon>
        <taxon>Pichiomycetes</taxon>
        <taxon>Debaryomycetaceae</taxon>
        <taxon>Candida/Lodderomyces clade</taxon>
        <taxon>Candida</taxon>
    </lineage>
</organism>
<gene>
    <name evidence="11" type="primary">SHE3</name>
    <name evidence="13" type="ORF">FOB60_005177</name>
</gene>
<dbReference type="OrthoDB" id="6088208at2759"/>
<feature type="region of interest" description="Disordered" evidence="12">
    <location>
        <begin position="1"/>
        <end position="25"/>
    </location>
</feature>
<keyword evidence="6 11" id="KW-0256">Endoplasmic reticulum</keyword>
<name>A0A8X7NK87_CANPA</name>
<evidence type="ECO:0000256" key="12">
    <source>
        <dbReference type="SAM" id="MobiDB-lite"/>
    </source>
</evidence>
<dbReference type="GO" id="GO:0051028">
    <property type="term" value="P:mRNA transport"/>
    <property type="evidence" value="ECO:0007669"/>
    <property type="project" value="UniProtKB-UniRule"/>
</dbReference>
<keyword evidence="4 11" id="KW-0813">Transport</keyword>
<dbReference type="InterPro" id="IPR031398">
    <property type="entry name" value="She3"/>
</dbReference>
<evidence type="ECO:0000256" key="2">
    <source>
        <dbReference type="ARBA" id="ARBA00008123"/>
    </source>
</evidence>
<comment type="function">
    <text evidence="10">RNA-binding protein that binds specific mRNAs including the ASH1 mRNA, coding for a repressor of the HO endonuclease. Part of the mRNA localization machinery that restricts accumulation of certain proteins to the bud and in the daughter cell. Required for the delivery of cortical endoplasmic reticulum into the emerging bud.</text>
</comment>
<dbReference type="SUPFAM" id="SSF57997">
    <property type="entry name" value="Tropomyosin"/>
    <property type="match status" value="1"/>
</dbReference>
<evidence type="ECO:0000313" key="14">
    <source>
        <dbReference type="Proteomes" id="UP000590412"/>
    </source>
</evidence>
<evidence type="ECO:0000256" key="8">
    <source>
        <dbReference type="ARBA" id="ARBA00023054"/>
    </source>
</evidence>
<dbReference type="GO" id="GO:0003723">
    <property type="term" value="F:RNA binding"/>
    <property type="evidence" value="ECO:0007669"/>
    <property type="project" value="UniProtKB-KW"/>
</dbReference>
<feature type="region of interest" description="Disordered" evidence="12">
    <location>
        <begin position="292"/>
        <end position="475"/>
    </location>
</feature>
<protein>
    <recommendedName>
        <fullName evidence="3 11">SWI5-dependent HO expression protein 3</fullName>
    </recommendedName>
</protein>
<feature type="compositionally biased region" description="Polar residues" evidence="12">
    <location>
        <begin position="425"/>
        <end position="440"/>
    </location>
</feature>
<evidence type="ECO:0000256" key="6">
    <source>
        <dbReference type="ARBA" id="ARBA00022824"/>
    </source>
</evidence>
<evidence type="ECO:0000256" key="3">
    <source>
        <dbReference type="ARBA" id="ARBA00019884"/>
    </source>
</evidence>
<feature type="compositionally biased region" description="Polar residues" evidence="12">
    <location>
        <begin position="358"/>
        <end position="377"/>
    </location>
</feature>
<feature type="compositionally biased region" description="Polar residues" evidence="12">
    <location>
        <begin position="301"/>
        <end position="312"/>
    </location>
</feature>
<keyword evidence="7 11" id="KW-0694">RNA-binding</keyword>
<feature type="compositionally biased region" description="Low complexity" evidence="12">
    <location>
        <begin position="385"/>
        <end position="412"/>
    </location>
</feature>
<evidence type="ECO:0000256" key="10">
    <source>
        <dbReference type="ARBA" id="ARBA00024975"/>
    </source>
</evidence>
<dbReference type="Pfam" id="PF17078">
    <property type="entry name" value="SHE3"/>
    <property type="match status" value="1"/>
</dbReference>
<dbReference type="Gene3D" id="1.10.287.1490">
    <property type="match status" value="1"/>
</dbReference>
<evidence type="ECO:0000256" key="7">
    <source>
        <dbReference type="ARBA" id="ARBA00022884"/>
    </source>
</evidence>
<proteinExistence type="inferred from homology"/>
<dbReference type="EMBL" id="JABWAB010000009">
    <property type="protein sequence ID" value="KAF6045605.1"/>
    <property type="molecule type" value="Genomic_DNA"/>
</dbReference>
<comment type="subcellular location">
    <subcellularLocation>
        <location evidence="1 11">Endoplasmic reticulum membrane</location>
        <topology evidence="1 11">Peripheral membrane protein</topology>
    </subcellularLocation>
</comment>
<evidence type="ECO:0000256" key="4">
    <source>
        <dbReference type="ARBA" id="ARBA00022448"/>
    </source>
</evidence>
<keyword evidence="9 11" id="KW-0472">Membrane</keyword>